<keyword evidence="3" id="KW-1185">Reference proteome</keyword>
<dbReference type="AlphaFoldDB" id="A0A9X9Q0N9"/>
<name>A0A9X9Q0N9_GULGU</name>
<gene>
    <name evidence="2" type="ORF">BN2614_LOCUS12</name>
</gene>
<feature type="compositionally biased region" description="Low complexity" evidence="1">
    <location>
        <begin position="68"/>
        <end position="83"/>
    </location>
</feature>
<feature type="region of interest" description="Disordered" evidence="1">
    <location>
        <begin position="55"/>
        <end position="110"/>
    </location>
</feature>
<organism evidence="2 3">
    <name type="scientific">Gulo gulo</name>
    <name type="common">Wolverine</name>
    <name type="synonym">Gluton</name>
    <dbReference type="NCBI Taxonomy" id="48420"/>
    <lineage>
        <taxon>Eukaryota</taxon>
        <taxon>Metazoa</taxon>
        <taxon>Chordata</taxon>
        <taxon>Craniata</taxon>
        <taxon>Vertebrata</taxon>
        <taxon>Euteleostomi</taxon>
        <taxon>Mammalia</taxon>
        <taxon>Eutheria</taxon>
        <taxon>Laurasiatheria</taxon>
        <taxon>Carnivora</taxon>
        <taxon>Caniformia</taxon>
        <taxon>Musteloidea</taxon>
        <taxon>Mustelidae</taxon>
        <taxon>Guloninae</taxon>
        <taxon>Gulo</taxon>
    </lineage>
</organism>
<evidence type="ECO:0000256" key="1">
    <source>
        <dbReference type="SAM" id="MobiDB-lite"/>
    </source>
</evidence>
<dbReference type="Proteomes" id="UP000269945">
    <property type="component" value="Unassembled WGS sequence"/>
</dbReference>
<evidence type="ECO:0000313" key="2">
    <source>
        <dbReference type="EMBL" id="VCW85486.1"/>
    </source>
</evidence>
<proteinExistence type="predicted"/>
<comment type="caution">
    <text evidence="2">The sequence shown here is derived from an EMBL/GenBank/DDBJ whole genome shotgun (WGS) entry which is preliminary data.</text>
</comment>
<protein>
    <submittedName>
        <fullName evidence="2">Uncharacterized protein</fullName>
    </submittedName>
</protein>
<reference evidence="2 3" key="1">
    <citation type="submission" date="2018-10" db="EMBL/GenBank/DDBJ databases">
        <authorList>
            <person name="Ekblom R."/>
            <person name="Jareborg N."/>
        </authorList>
    </citation>
    <scope>NUCLEOTIDE SEQUENCE [LARGE SCALE GENOMIC DNA]</scope>
    <source>
        <tissue evidence="2">Muscle</tissue>
    </source>
</reference>
<evidence type="ECO:0000313" key="3">
    <source>
        <dbReference type="Proteomes" id="UP000269945"/>
    </source>
</evidence>
<feature type="region of interest" description="Disordered" evidence="1">
    <location>
        <begin position="17"/>
        <end position="40"/>
    </location>
</feature>
<accession>A0A9X9Q0N9</accession>
<dbReference type="EMBL" id="CYRY02015514">
    <property type="protein sequence ID" value="VCW85486.1"/>
    <property type="molecule type" value="Genomic_DNA"/>
</dbReference>
<sequence>MGSLECGPAAGAGAYLKGAPDPIWAASHSPRPPGAIRIPGSGRCAAVEFRPARPGAAAGLPSPPPAGPQQVPAAAAAGKGAQGRPRKGAARRGSLGRQARGDPGVLPAEGLGPVVSILTPGWQGMNAPWRLGGHRAQGRESQSGHLPGLFCDLLTSGKLPLFWGESWEKRKKLTFREHLLGARRDDILSP</sequence>